<dbReference type="AlphaFoldDB" id="G7J3B0"/>
<evidence type="ECO:0000259" key="1">
    <source>
        <dbReference type="SMART" id="SM01177"/>
    </source>
</evidence>
<accession>A0A0C3VNR4</accession>
<dbReference type="EMBL" id="CM001219">
    <property type="protein sequence ID" value="AES73011.2"/>
    <property type="molecule type" value="Genomic_DNA"/>
</dbReference>
<dbReference type="InterPro" id="IPR051506">
    <property type="entry name" value="ATOS_Transcription_Regulators"/>
</dbReference>
<dbReference type="SMART" id="SM01177">
    <property type="entry name" value="DUF4210"/>
    <property type="match status" value="1"/>
</dbReference>
<dbReference type="PANTHER" id="PTHR13199:SF11">
    <property type="entry name" value="PROTEIN ATOSSA"/>
    <property type="match status" value="1"/>
</dbReference>
<dbReference type="InterPro" id="IPR025261">
    <property type="entry name" value="Atos-like_cons_dom"/>
</dbReference>
<reference evidence="2 4" key="2">
    <citation type="journal article" date="2014" name="BMC Genomics">
        <title>An improved genome release (version Mt4.0) for the model legume Medicago truncatula.</title>
        <authorList>
            <person name="Tang H."/>
            <person name="Krishnakumar V."/>
            <person name="Bidwell S."/>
            <person name="Rosen B."/>
            <person name="Chan A."/>
            <person name="Zhou S."/>
            <person name="Gentzbittel L."/>
            <person name="Childs K.L."/>
            <person name="Yandell M."/>
            <person name="Gundlach H."/>
            <person name="Mayer K.F."/>
            <person name="Schwartz D.C."/>
            <person name="Town C.D."/>
        </authorList>
    </citation>
    <scope>GENOME REANNOTATION</scope>
    <source>
        <strain evidence="3 4">cv. Jemalong A17</strain>
    </source>
</reference>
<protein>
    <submittedName>
        <fullName evidence="2">Meiosis chromosome segregation family protein</fullName>
    </submittedName>
</protein>
<evidence type="ECO:0000313" key="4">
    <source>
        <dbReference type="Proteomes" id="UP000002051"/>
    </source>
</evidence>
<reference evidence="2 4" key="1">
    <citation type="journal article" date="2011" name="Nature">
        <title>The Medicago genome provides insight into the evolution of rhizobial symbioses.</title>
        <authorList>
            <person name="Young N.D."/>
            <person name="Debelle F."/>
            <person name="Oldroyd G.E."/>
            <person name="Geurts R."/>
            <person name="Cannon S.B."/>
            <person name="Udvardi M.K."/>
            <person name="Benedito V.A."/>
            <person name="Mayer K.F."/>
            <person name="Gouzy J."/>
            <person name="Schoof H."/>
            <person name="Van de Peer Y."/>
            <person name="Proost S."/>
            <person name="Cook D.R."/>
            <person name="Meyers B.C."/>
            <person name="Spannagl M."/>
            <person name="Cheung F."/>
            <person name="De Mita S."/>
            <person name="Krishnakumar V."/>
            <person name="Gundlach H."/>
            <person name="Zhou S."/>
            <person name="Mudge J."/>
            <person name="Bharti A.K."/>
            <person name="Murray J.D."/>
            <person name="Naoumkina M.A."/>
            <person name="Rosen B."/>
            <person name="Silverstein K.A."/>
            <person name="Tang H."/>
            <person name="Rombauts S."/>
            <person name="Zhao P.X."/>
            <person name="Zhou P."/>
            <person name="Barbe V."/>
            <person name="Bardou P."/>
            <person name="Bechner M."/>
            <person name="Bellec A."/>
            <person name="Berger A."/>
            <person name="Berges H."/>
            <person name="Bidwell S."/>
            <person name="Bisseling T."/>
            <person name="Choisne N."/>
            <person name="Couloux A."/>
            <person name="Denny R."/>
            <person name="Deshpande S."/>
            <person name="Dai X."/>
            <person name="Doyle J.J."/>
            <person name="Dudez A.M."/>
            <person name="Farmer A.D."/>
            <person name="Fouteau S."/>
            <person name="Franken C."/>
            <person name="Gibelin C."/>
            <person name="Gish J."/>
            <person name="Goldstein S."/>
            <person name="Gonzalez A.J."/>
            <person name="Green P.J."/>
            <person name="Hallab A."/>
            <person name="Hartog M."/>
            <person name="Hua A."/>
            <person name="Humphray S.J."/>
            <person name="Jeong D.H."/>
            <person name="Jing Y."/>
            <person name="Jocker A."/>
            <person name="Kenton S.M."/>
            <person name="Kim D.J."/>
            <person name="Klee K."/>
            <person name="Lai H."/>
            <person name="Lang C."/>
            <person name="Lin S."/>
            <person name="Macmil S.L."/>
            <person name="Magdelenat G."/>
            <person name="Matthews L."/>
            <person name="McCorrison J."/>
            <person name="Monaghan E.L."/>
            <person name="Mun J.H."/>
            <person name="Najar F.Z."/>
            <person name="Nicholson C."/>
            <person name="Noirot C."/>
            <person name="O'Bleness M."/>
            <person name="Paule C.R."/>
            <person name="Poulain J."/>
            <person name="Prion F."/>
            <person name="Qin B."/>
            <person name="Qu C."/>
            <person name="Retzel E.F."/>
            <person name="Riddle C."/>
            <person name="Sallet E."/>
            <person name="Samain S."/>
            <person name="Samson N."/>
            <person name="Sanders I."/>
            <person name="Saurat O."/>
            <person name="Scarpelli C."/>
            <person name="Schiex T."/>
            <person name="Segurens B."/>
            <person name="Severin A.J."/>
            <person name="Sherrier D.J."/>
            <person name="Shi R."/>
            <person name="Sims S."/>
            <person name="Singer S.R."/>
            <person name="Sinharoy S."/>
            <person name="Sterck L."/>
            <person name="Viollet A."/>
            <person name="Wang B.B."/>
            <person name="Wang K."/>
            <person name="Wang M."/>
            <person name="Wang X."/>
            <person name="Warfsmann J."/>
            <person name="Weissenbach J."/>
            <person name="White D.D."/>
            <person name="White J.D."/>
            <person name="Wiley G.B."/>
            <person name="Wincker P."/>
            <person name="Xing Y."/>
            <person name="Yang L."/>
            <person name="Yao Z."/>
            <person name="Ying F."/>
            <person name="Zhai J."/>
            <person name="Zhou L."/>
            <person name="Zuber A."/>
            <person name="Denarie J."/>
            <person name="Dixon R.A."/>
            <person name="May G.D."/>
            <person name="Schwartz D.C."/>
            <person name="Rogers J."/>
            <person name="Quetier F."/>
            <person name="Town C.D."/>
            <person name="Roe B.A."/>
        </authorList>
    </citation>
    <scope>NUCLEOTIDE SEQUENCE [LARGE SCALE GENOMIC DNA]</scope>
    <source>
        <strain evidence="2">A17</strain>
        <strain evidence="3 4">cv. Jemalong A17</strain>
    </source>
</reference>
<dbReference type="EnsemblPlants" id="AES73011">
    <property type="protein sequence ID" value="AES73011"/>
    <property type="gene ID" value="MTR_3g098740"/>
</dbReference>
<keyword evidence="4" id="KW-1185">Reference proteome</keyword>
<evidence type="ECO:0000313" key="3">
    <source>
        <dbReference type="EnsemblPlants" id="AES73011"/>
    </source>
</evidence>
<feature type="domain" description="Atos-like conserved" evidence="1">
    <location>
        <begin position="344"/>
        <end position="403"/>
    </location>
</feature>
<name>G7J3B0_MEDTR</name>
<dbReference type="InterPro" id="IPR033473">
    <property type="entry name" value="Atos-like_C"/>
</dbReference>
<proteinExistence type="predicted"/>
<dbReference type="PaxDb" id="3880-AES73011"/>
<organism evidence="2 4">
    <name type="scientific">Medicago truncatula</name>
    <name type="common">Barrel medic</name>
    <name type="synonym">Medicago tribuloides</name>
    <dbReference type="NCBI Taxonomy" id="3880"/>
    <lineage>
        <taxon>Eukaryota</taxon>
        <taxon>Viridiplantae</taxon>
        <taxon>Streptophyta</taxon>
        <taxon>Embryophyta</taxon>
        <taxon>Tracheophyta</taxon>
        <taxon>Spermatophyta</taxon>
        <taxon>Magnoliopsida</taxon>
        <taxon>eudicotyledons</taxon>
        <taxon>Gunneridae</taxon>
        <taxon>Pentapetalae</taxon>
        <taxon>rosids</taxon>
        <taxon>fabids</taxon>
        <taxon>Fabales</taxon>
        <taxon>Fabaceae</taxon>
        <taxon>Papilionoideae</taxon>
        <taxon>50 kb inversion clade</taxon>
        <taxon>NPAAA clade</taxon>
        <taxon>Hologalegina</taxon>
        <taxon>IRL clade</taxon>
        <taxon>Trifolieae</taxon>
        <taxon>Medicago</taxon>
    </lineage>
</organism>
<dbReference type="eggNOG" id="KOG2306">
    <property type="taxonomic scope" value="Eukaryota"/>
</dbReference>
<dbReference type="PANTHER" id="PTHR13199">
    <property type="entry name" value="GH03947P"/>
    <property type="match status" value="1"/>
</dbReference>
<dbReference type="Pfam" id="PF13889">
    <property type="entry name" value="Chromosome_seg"/>
    <property type="match status" value="1"/>
</dbReference>
<reference evidence="3" key="3">
    <citation type="submission" date="2015-04" db="UniProtKB">
        <authorList>
            <consortium name="EnsemblPlants"/>
        </authorList>
    </citation>
    <scope>IDENTIFICATION</scope>
    <source>
        <strain evidence="3">cv. Jemalong A17</strain>
    </source>
</reference>
<evidence type="ECO:0000313" key="2">
    <source>
        <dbReference type="EMBL" id="AES73011.2"/>
    </source>
</evidence>
<sequence>MGLPQVSSTYLAEEVATSIGTFVQSTPRNRIASISNYELKLLAGEEELGKCMHIHMPSSEKTNVLELSKESPNSNMCKDGKSKIQKLKIDSTEQIGRLSVNAEQTMQIPTSRTVGFQIRASAPCVNGFRGNRYLPTGVSESNVKKRLLSPLNVTLLEDNFKGDHLDIGNEFYQRSSEAGDDTLHADKKVHIRNYNNIHSTLWSSSCFHQLVDSSCNDPNQILTSHGHSNCEIEEPVSFKHYKSFPAFNDLEDSTKMKSQTETILRLQNKASSPRFPLSPLGKKTCTDKKLGERRDFDTMLSDVNLFTPDNILDMNEYWTSPASFPPRHAKLYGSVNRLPIRRSLVGSFEESLLSGRLPSEKVSLKIEGFLAMLNVTGGNFSPQSRKVPFAVTSVDGDKYLLYYSSINLSGKLLSGKTRVTKFQRKLSMDELRYVKRRMRIPIKGCIQLVLNNPESTPIHTFFCNYDLSDMPAGTKTFLRQKITLTSSRSMSTNGKEIQTDSDTDAKFSRRCLVDEDCDTFLNGSSKINNNSLNNCIMLYALHLRFMCPLPKKHSRFVPTRNSDPPPSEARNLMHNEHERSFYLYDDMRVVFPQRHSDSDEGKLNVEYHFPSNPKYFDISS</sequence>
<dbReference type="Proteomes" id="UP000002051">
    <property type="component" value="Chromosome 3"/>
</dbReference>
<accession>G7J3B0</accession>
<dbReference type="Pfam" id="PF13915">
    <property type="entry name" value="DUF4210"/>
    <property type="match status" value="1"/>
</dbReference>
<dbReference type="HOGENOM" id="CLU_017417_0_0_1"/>
<gene>
    <name evidence="2" type="ordered locus">MTR_3g098740</name>
</gene>